<dbReference type="OrthoDB" id="417078at2759"/>
<dbReference type="Pfam" id="PF02197">
    <property type="entry name" value="RIIa"/>
    <property type="match status" value="1"/>
</dbReference>
<gene>
    <name evidence="2" type="ORF">ACAOBT_LOCUS16521</name>
</gene>
<dbReference type="SMART" id="SM00394">
    <property type="entry name" value="RIIa"/>
    <property type="match status" value="1"/>
</dbReference>
<dbReference type="InterPro" id="IPR003117">
    <property type="entry name" value="cAMP_dep_PK_reg_su_I/II_a/b"/>
</dbReference>
<protein>
    <recommendedName>
        <fullName evidence="1">RIIa domain-containing protein</fullName>
    </recommendedName>
</protein>
<name>A0A9P0L2H5_ACAOB</name>
<comment type="caution">
    <text evidence="2">The sequence shown here is derived from an EMBL/GenBank/DDBJ whole genome shotgun (WGS) entry which is preliminary data.</text>
</comment>
<evidence type="ECO:0000313" key="3">
    <source>
        <dbReference type="Proteomes" id="UP001152888"/>
    </source>
</evidence>
<organism evidence="2 3">
    <name type="scientific">Acanthoscelides obtectus</name>
    <name type="common">Bean weevil</name>
    <name type="synonym">Bruchus obtectus</name>
    <dbReference type="NCBI Taxonomy" id="200917"/>
    <lineage>
        <taxon>Eukaryota</taxon>
        <taxon>Metazoa</taxon>
        <taxon>Ecdysozoa</taxon>
        <taxon>Arthropoda</taxon>
        <taxon>Hexapoda</taxon>
        <taxon>Insecta</taxon>
        <taxon>Pterygota</taxon>
        <taxon>Neoptera</taxon>
        <taxon>Endopterygota</taxon>
        <taxon>Coleoptera</taxon>
        <taxon>Polyphaga</taxon>
        <taxon>Cucujiformia</taxon>
        <taxon>Chrysomeloidea</taxon>
        <taxon>Chrysomelidae</taxon>
        <taxon>Bruchinae</taxon>
        <taxon>Bruchini</taxon>
        <taxon>Acanthoscelides</taxon>
    </lineage>
</organism>
<accession>A0A9P0L2H5</accession>
<dbReference type="Gene3D" id="1.20.890.10">
    <property type="entry name" value="cAMP-dependent protein kinase regulatory subunit, dimerization-anchoring domain"/>
    <property type="match status" value="1"/>
</dbReference>
<feature type="domain" description="RIIa" evidence="1">
    <location>
        <begin position="37"/>
        <end position="74"/>
    </location>
</feature>
<dbReference type="Proteomes" id="UP001152888">
    <property type="component" value="Unassembled WGS sequence"/>
</dbReference>
<proteinExistence type="predicted"/>
<dbReference type="AlphaFoldDB" id="A0A9P0L2H5"/>
<dbReference type="EMBL" id="CAKOFQ010006972">
    <property type="protein sequence ID" value="CAH1985186.1"/>
    <property type="molecule type" value="Genomic_DNA"/>
</dbReference>
<keyword evidence="3" id="KW-1185">Reference proteome</keyword>
<evidence type="ECO:0000313" key="2">
    <source>
        <dbReference type="EMBL" id="CAH1985186.1"/>
    </source>
</evidence>
<dbReference type="SUPFAM" id="SSF47391">
    <property type="entry name" value="Dimerization-anchoring domain of cAMP-dependent PK regulatory subunit"/>
    <property type="match status" value="1"/>
</dbReference>
<dbReference type="CDD" id="cd12097">
    <property type="entry name" value="DD_RI_PKA"/>
    <property type="match status" value="1"/>
</dbReference>
<sequence length="262" mass="29449">MEGKENRAVCRARISEMATNMDEEQVLRECEAYVQTHNIQQILKDCIVQLCVRRPANPISFLREYFQKLERVVEHFGGKFFSCNLGNAALPTLPLPRRLPSFICLARTAVGLLKSRSRVEGRGLLEVEGGKIARFRCFECGFLTGVAARASRVAAQQTLSVRPSKANMTLPVVTVEGVVHICTSRHLWWYTCLPTEHLMHLLLVDPSTGRCNAEAPYNFLFLEGAPSFGNGKLVFCIPSDINSSASVVRKERKEMFSFLRLI</sequence>
<reference evidence="2" key="1">
    <citation type="submission" date="2022-03" db="EMBL/GenBank/DDBJ databases">
        <authorList>
            <person name="Sayadi A."/>
        </authorList>
    </citation>
    <scope>NUCLEOTIDE SEQUENCE</scope>
</reference>
<evidence type="ECO:0000259" key="1">
    <source>
        <dbReference type="SMART" id="SM00394"/>
    </source>
</evidence>